<dbReference type="CDD" id="cd11386">
    <property type="entry name" value="MCP_signal"/>
    <property type="match status" value="1"/>
</dbReference>
<dbReference type="AlphaFoldDB" id="A0A401UK10"/>
<dbReference type="EMBL" id="BHYK01000007">
    <property type="protein sequence ID" value="GCD09884.1"/>
    <property type="molecule type" value="Genomic_DNA"/>
</dbReference>
<dbReference type="CDD" id="cd12913">
    <property type="entry name" value="PDC1_MCP_like"/>
    <property type="match status" value="1"/>
</dbReference>
<keyword evidence="6 9" id="KW-0472">Membrane</keyword>
<reference evidence="11 12" key="1">
    <citation type="submission" date="2018-11" db="EMBL/GenBank/DDBJ databases">
        <title>Genome sequencing and assembly of Clostridium tagluense strain A121.</title>
        <authorList>
            <person name="Murakami T."/>
            <person name="Segawa T."/>
            <person name="Shcherbakova V.A."/>
            <person name="Mori H."/>
            <person name="Yoshimura Y."/>
        </authorList>
    </citation>
    <scope>NUCLEOTIDE SEQUENCE [LARGE SCALE GENOMIC DNA]</scope>
    <source>
        <strain evidence="11 12">A121</strain>
    </source>
</reference>
<name>A0A401UK10_9CLOT</name>
<keyword evidence="7 8" id="KW-0807">Transducer</keyword>
<dbReference type="RefSeq" id="WP_124999735.1">
    <property type="nucleotide sequence ID" value="NZ_BHYK01000007.1"/>
</dbReference>
<evidence type="ECO:0000256" key="7">
    <source>
        <dbReference type="ARBA" id="ARBA00023224"/>
    </source>
</evidence>
<organism evidence="11 12">
    <name type="scientific">Clostridium tagluense</name>
    <dbReference type="NCBI Taxonomy" id="360422"/>
    <lineage>
        <taxon>Bacteria</taxon>
        <taxon>Bacillati</taxon>
        <taxon>Bacillota</taxon>
        <taxon>Clostridia</taxon>
        <taxon>Eubacteriales</taxon>
        <taxon>Clostridiaceae</taxon>
        <taxon>Clostridium</taxon>
    </lineage>
</organism>
<dbReference type="Pfam" id="PF02743">
    <property type="entry name" value="dCache_1"/>
    <property type="match status" value="1"/>
</dbReference>
<dbReference type="GO" id="GO:0006935">
    <property type="term" value="P:chemotaxis"/>
    <property type="evidence" value="ECO:0007669"/>
    <property type="project" value="UniProtKB-KW"/>
</dbReference>
<protein>
    <submittedName>
        <fullName evidence="11">Methyl-accepting chemotaxis protein</fullName>
    </submittedName>
</protein>
<accession>A0A401UK10</accession>
<feature type="transmembrane region" description="Helical" evidence="9">
    <location>
        <begin position="9"/>
        <end position="30"/>
    </location>
</feature>
<evidence type="ECO:0000256" key="3">
    <source>
        <dbReference type="ARBA" id="ARBA00022500"/>
    </source>
</evidence>
<dbReference type="Pfam" id="PF00015">
    <property type="entry name" value="MCPsignal"/>
    <property type="match status" value="1"/>
</dbReference>
<evidence type="ECO:0000256" key="1">
    <source>
        <dbReference type="ARBA" id="ARBA00004651"/>
    </source>
</evidence>
<keyword evidence="2" id="KW-1003">Cell membrane</keyword>
<evidence type="ECO:0000313" key="12">
    <source>
        <dbReference type="Proteomes" id="UP000287872"/>
    </source>
</evidence>
<proteinExistence type="predicted"/>
<comment type="subcellular location">
    <subcellularLocation>
        <location evidence="1">Cell membrane</location>
        <topology evidence="1">Multi-pass membrane protein</topology>
    </subcellularLocation>
</comment>
<evidence type="ECO:0000256" key="6">
    <source>
        <dbReference type="ARBA" id="ARBA00023136"/>
    </source>
</evidence>
<sequence>MKNKISTKIIIAIVSCSILVSAMVGITSILKSTSIIKQEATDKLSNIASSRGNEYTIQTTKVENTVKELSGLVLGTIEVSKVKDPKYISAYEKQLGSLMKSLGDSNNGLIGLYMIFNPKFTGSRKSYCVNYSYDEGKKQSAVTNDMLKVGRFEEGNAAIISTKIGMWLNPYIDKDSKINMVSYTMPVYANNELVGVAGMDISFESLKKMILSTKIYDTGSAFLLDKDYSFIVGSSKKNTDKLDTLENGKYKFITDELKNKKAMVLETKFEGRTQMMGYYTLNNGQIMGVKVPSSEVLKNLNNLRYIIVLIIALGIIGSIIIALFIGRRISRPIEVATGFIGKLAKLDLTYNDKSINQMLLSKDEIGVMGKGLIELKKELIKVVYELKKDSDGLLQYSNAISANAEETSVSITVVAQTVEELAKGSVEQAKEAQDGSYKLSILAGEIEEVVVSSNSLKEYSIEIEKMQDKGSKAIKELNVKLELNVHATEKVADNIDELSKKSSLIGEIINTIQSIASQTNLLALNAAIEAARAGESGKGFAVVAEEIRKLAEKTATSTQEIDEIVKQIQGEISLGKNNMDEAKNTVKQASSVMITSIEAFDVIGEGIYNIKSKIQCIASSMNAVDSGKDDIVDAIQGISAITQEAAASTEEVAATMEEQEAAIKNVSETVEELKELAVVLDKIVGKFTI</sequence>
<dbReference type="GO" id="GO:0007165">
    <property type="term" value="P:signal transduction"/>
    <property type="evidence" value="ECO:0007669"/>
    <property type="project" value="UniProtKB-KW"/>
</dbReference>
<dbReference type="GO" id="GO:0005886">
    <property type="term" value="C:plasma membrane"/>
    <property type="evidence" value="ECO:0007669"/>
    <property type="project" value="UniProtKB-SubCell"/>
</dbReference>
<keyword evidence="5 9" id="KW-1133">Transmembrane helix</keyword>
<feature type="transmembrane region" description="Helical" evidence="9">
    <location>
        <begin position="303"/>
        <end position="325"/>
    </location>
</feature>
<evidence type="ECO:0000256" key="2">
    <source>
        <dbReference type="ARBA" id="ARBA00022475"/>
    </source>
</evidence>
<keyword evidence="4 9" id="KW-0812">Transmembrane</keyword>
<dbReference type="Gene3D" id="6.10.340.10">
    <property type="match status" value="1"/>
</dbReference>
<evidence type="ECO:0000256" key="9">
    <source>
        <dbReference type="SAM" id="Phobius"/>
    </source>
</evidence>
<feature type="domain" description="Methyl-accepting transducer" evidence="10">
    <location>
        <begin position="403"/>
        <end position="660"/>
    </location>
</feature>
<dbReference type="PROSITE" id="PS50111">
    <property type="entry name" value="CHEMOTAXIS_TRANSDUC_2"/>
    <property type="match status" value="1"/>
</dbReference>
<dbReference type="SUPFAM" id="SSF58104">
    <property type="entry name" value="Methyl-accepting chemotaxis protein (MCP) signaling domain"/>
    <property type="match status" value="1"/>
</dbReference>
<dbReference type="PANTHER" id="PTHR32089">
    <property type="entry name" value="METHYL-ACCEPTING CHEMOTAXIS PROTEIN MCPB"/>
    <property type="match status" value="1"/>
</dbReference>
<dbReference type="Gene3D" id="1.10.287.950">
    <property type="entry name" value="Methyl-accepting chemotaxis protein"/>
    <property type="match status" value="1"/>
</dbReference>
<gene>
    <name evidence="11" type="ORF">Ctaglu_15070</name>
</gene>
<evidence type="ECO:0000256" key="5">
    <source>
        <dbReference type="ARBA" id="ARBA00022989"/>
    </source>
</evidence>
<keyword evidence="3" id="KW-0145">Chemotaxis</keyword>
<comment type="caution">
    <text evidence="11">The sequence shown here is derived from an EMBL/GenBank/DDBJ whole genome shotgun (WGS) entry which is preliminary data.</text>
</comment>
<dbReference type="Gene3D" id="3.30.450.20">
    <property type="entry name" value="PAS domain"/>
    <property type="match status" value="1"/>
</dbReference>
<dbReference type="InterPro" id="IPR033479">
    <property type="entry name" value="dCache_1"/>
</dbReference>
<dbReference type="Proteomes" id="UP000287872">
    <property type="component" value="Unassembled WGS sequence"/>
</dbReference>
<dbReference type="SMART" id="SM00283">
    <property type="entry name" value="MA"/>
    <property type="match status" value="1"/>
</dbReference>
<dbReference type="OrthoDB" id="9760371at2"/>
<evidence type="ECO:0000256" key="8">
    <source>
        <dbReference type="PROSITE-ProRule" id="PRU00284"/>
    </source>
</evidence>
<dbReference type="InterPro" id="IPR004089">
    <property type="entry name" value="MCPsignal_dom"/>
</dbReference>
<dbReference type="PANTHER" id="PTHR32089:SF112">
    <property type="entry name" value="LYSOZYME-LIKE PROTEIN-RELATED"/>
    <property type="match status" value="1"/>
</dbReference>
<evidence type="ECO:0000259" key="10">
    <source>
        <dbReference type="PROSITE" id="PS50111"/>
    </source>
</evidence>
<evidence type="ECO:0000256" key="4">
    <source>
        <dbReference type="ARBA" id="ARBA00022692"/>
    </source>
</evidence>
<evidence type="ECO:0000313" key="11">
    <source>
        <dbReference type="EMBL" id="GCD09884.1"/>
    </source>
</evidence>
<keyword evidence="12" id="KW-1185">Reference proteome</keyword>